<dbReference type="PANTHER" id="PTHR10476">
    <property type="entry name" value="CHARGED MULTIVESICULAR BODY PROTEIN"/>
    <property type="match status" value="1"/>
</dbReference>
<dbReference type="InterPro" id="IPR005024">
    <property type="entry name" value="Snf7_fam"/>
</dbReference>
<comment type="caution">
    <text evidence="1">The sequence shown here is derived from an EMBL/GenBank/DDBJ whole genome shotgun (WGS) entry which is preliminary data.</text>
</comment>
<gene>
    <name evidence="1" type="ORF">RFI_06066</name>
</gene>
<dbReference type="OrthoDB" id="10266568at2759"/>
<organism evidence="1 2">
    <name type="scientific">Reticulomyxa filosa</name>
    <dbReference type="NCBI Taxonomy" id="46433"/>
    <lineage>
        <taxon>Eukaryota</taxon>
        <taxon>Sar</taxon>
        <taxon>Rhizaria</taxon>
        <taxon>Retaria</taxon>
        <taxon>Foraminifera</taxon>
        <taxon>Monothalamids</taxon>
        <taxon>Reticulomyxidae</taxon>
        <taxon>Reticulomyxa</taxon>
    </lineage>
</organism>
<dbReference type="Gene3D" id="6.10.250.440">
    <property type="match status" value="1"/>
</dbReference>
<evidence type="ECO:0000313" key="1">
    <source>
        <dbReference type="EMBL" id="ETO31057.1"/>
    </source>
</evidence>
<dbReference type="Proteomes" id="UP000023152">
    <property type="component" value="Unassembled WGS sequence"/>
</dbReference>
<sequence length="116" mass="13076">MAIKNKQQKISAVMDKFEQQFENLDLNSKYMENAIDSTTAQTMPEAQVDSLMAQFDENKNENIIEYGPNCHIADEHGLEFESEINKVGVGKAKVKESAPADEEKDLEARLKKLQGI</sequence>
<keyword evidence="2" id="KW-1185">Reference proteome</keyword>
<evidence type="ECO:0000313" key="2">
    <source>
        <dbReference type="Proteomes" id="UP000023152"/>
    </source>
</evidence>
<name>X6P0K1_RETFI</name>
<protein>
    <submittedName>
        <fullName evidence="1">Uncharacterized protein</fullName>
    </submittedName>
</protein>
<dbReference type="GO" id="GO:0007034">
    <property type="term" value="P:vacuolar transport"/>
    <property type="evidence" value="ECO:0007669"/>
    <property type="project" value="InterPro"/>
</dbReference>
<dbReference type="AlphaFoldDB" id="X6P0K1"/>
<dbReference type="EMBL" id="ASPP01005157">
    <property type="protein sequence ID" value="ETO31057.1"/>
    <property type="molecule type" value="Genomic_DNA"/>
</dbReference>
<proteinExistence type="predicted"/>
<dbReference type="Gene3D" id="6.10.140.1230">
    <property type="match status" value="1"/>
</dbReference>
<reference evidence="1 2" key="1">
    <citation type="journal article" date="2013" name="Curr. Biol.">
        <title>The Genome of the Foraminiferan Reticulomyxa filosa.</title>
        <authorList>
            <person name="Glockner G."/>
            <person name="Hulsmann N."/>
            <person name="Schleicher M."/>
            <person name="Noegel A.A."/>
            <person name="Eichinger L."/>
            <person name="Gallinger C."/>
            <person name="Pawlowski J."/>
            <person name="Sierra R."/>
            <person name="Euteneuer U."/>
            <person name="Pillet L."/>
            <person name="Moustafa A."/>
            <person name="Platzer M."/>
            <person name="Groth M."/>
            <person name="Szafranski K."/>
            <person name="Schliwa M."/>
        </authorList>
    </citation>
    <scope>NUCLEOTIDE SEQUENCE [LARGE SCALE GENOMIC DNA]</scope>
</reference>
<accession>X6P0K1</accession>